<keyword evidence="2" id="KW-1185">Reference proteome</keyword>
<gene>
    <name evidence="1" type="ORF">BDV96DRAFT_321632</name>
</gene>
<dbReference type="Proteomes" id="UP000799770">
    <property type="component" value="Unassembled WGS sequence"/>
</dbReference>
<evidence type="ECO:0000313" key="2">
    <source>
        <dbReference type="Proteomes" id="UP000799770"/>
    </source>
</evidence>
<dbReference type="OrthoDB" id="3801019at2759"/>
<protein>
    <submittedName>
        <fullName evidence="1">Uncharacterized protein</fullName>
    </submittedName>
</protein>
<sequence length="175" mass="20133">MVSTFTESMEHKDPKPMDAYDSRKPVQCFTSTRKDPTVANQIRETLRMLCGSSKSSLFSTTSKVPRDEIPAGEWTIAFAPRMLQKELWVVVFAAPQDSEIVWMMYPDSAGFFCERQIKLLLGDMVTNDKLKVEEEMMVGDARYEQFQLMVNQGLWAAENVPFSDWRSAEYTHQVI</sequence>
<dbReference type="AlphaFoldDB" id="A0A6A5ZLU2"/>
<organism evidence="1 2">
    <name type="scientific">Lophiotrema nucula</name>
    <dbReference type="NCBI Taxonomy" id="690887"/>
    <lineage>
        <taxon>Eukaryota</taxon>
        <taxon>Fungi</taxon>
        <taxon>Dikarya</taxon>
        <taxon>Ascomycota</taxon>
        <taxon>Pezizomycotina</taxon>
        <taxon>Dothideomycetes</taxon>
        <taxon>Pleosporomycetidae</taxon>
        <taxon>Pleosporales</taxon>
        <taxon>Lophiotremataceae</taxon>
        <taxon>Lophiotrema</taxon>
    </lineage>
</organism>
<evidence type="ECO:0000313" key="1">
    <source>
        <dbReference type="EMBL" id="KAF2120245.1"/>
    </source>
</evidence>
<reference evidence="1" key="1">
    <citation type="journal article" date="2020" name="Stud. Mycol.">
        <title>101 Dothideomycetes genomes: a test case for predicting lifestyles and emergence of pathogens.</title>
        <authorList>
            <person name="Haridas S."/>
            <person name="Albert R."/>
            <person name="Binder M."/>
            <person name="Bloem J."/>
            <person name="Labutti K."/>
            <person name="Salamov A."/>
            <person name="Andreopoulos B."/>
            <person name="Baker S."/>
            <person name="Barry K."/>
            <person name="Bills G."/>
            <person name="Bluhm B."/>
            <person name="Cannon C."/>
            <person name="Castanera R."/>
            <person name="Culley D."/>
            <person name="Daum C."/>
            <person name="Ezra D."/>
            <person name="Gonzalez J."/>
            <person name="Henrissat B."/>
            <person name="Kuo A."/>
            <person name="Liang C."/>
            <person name="Lipzen A."/>
            <person name="Lutzoni F."/>
            <person name="Magnuson J."/>
            <person name="Mondo S."/>
            <person name="Nolan M."/>
            <person name="Ohm R."/>
            <person name="Pangilinan J."/>
            <person name="Park H.-J."/>
            <person name="Ramirez L."/>
            <person name="Alfaro M."/>
            <person name="Sun H."/>
            <person name="Tritt A."/>
            <person name="Yoshinaga Y."/>
            <person name="Zwiers L.-H."/>
            <person name="Turgeon B."/>
            <person name="Goodwin S."/>
            <person name="Spatafora J."/>
            <person name="Crous P."/>
            <person name="Grigoriev I."/>
        </authorList>
    </citation>
    <scope>NUCLEOTIDE SEQUENCE</scope>
    <source>
        <strain evidence="1">CBS 627.86</strain>
    </source>
</reference>
<dbReference type="EMBL" id="ML977314">
    <property type="protein sequence ID" value="KAF2120245.1"/>
    <property type="molecule type" value="Genomic_DNA"/>
</dbReference>
<name>A0A6A5ZLU2_9PLEO</name>
<proteinExistence type="predicted"/>
<accession>A0A6A5ZLU2</accession>